<organism evidence="5 6">
    <name type="scientific">Nonomuraea jabiensis</name>
    <dbReference type="NCBI Taxonomy" id="882448"/>
    <lineage>
        <taxon>Bacteria</taxon>
        <taxon>Bacillati</taxon>
        <taxon>Actinomycetota</taxon>
        <taxon>Actinomycetes</taxon>
        <taxon>Streptosporangiales</taxon>
        <taxon>Streptosporangiaceae</taxon>
        <taxon>Nonomuraea</taxon>
    </lineage>
</organism>
<comment type="caution">
    <text evidence="5">The sequence shown here is derived from an EMBL/GenBank/DDBJ whole genome shotgun (WGS) entry which is preliminary data.</text>
</comment>
<evidence type="ECO:0000256" key="1">
    <source>
        <dbReference type="ARBA" id="ARBA00011046"/>
    </source>
</evidence>
<proteinExistence type="inferred from homology"/>
<accession>A0A7W9LAS8</accession>
<dbReference type="AlphaFoldDB" id="A0A7W9LAS8"/>
<evidence type="ECO:0000256" key="2">
    <source>
        <dbReference type="ARBA" id="ARBA00023015"/>
    </source>
</evidence>
<keyword evidence="3" id="KW-0238">DNA-binding</keyword>
<keyword evidence="4" id="KW-0804">Transcription</keyword>
<evidence type="ECO:0000313" key="6">
    <source>
        <dbReference type="Proteomes" id="UP000579153"/>
    </source>
</evidence>
<dbReference type="Gene3D" id="6.10.140.850">
    <property type="match status" value="1"/>
</dbReference>
<gene>
    <name evidence="5" type="ORF">HD596_003710</name>
</gene>
<dbReference type="Proteomes" id="UP000579153">
    <property type="component" value="Unassembled WGS sequence"/>
</dbReference>
<dbReference type="EMBL" id="JACHMB010000001">
    <property type="protein sequence ID" value="MBB5776954.1"/>
    <property type="molecule type" value="Genomic_DNA"/>
</dbReference>
<dbReference type="GO" id="GO:0045892">
    <property type="term" value="P:negative regulation of DNA-templated transcription"/>
    <property type="evidence" value="ECO:0007669"/>
    <property type="project" value="InterPro"/>
</dbReference>
<dbReference type="RefSeq" id="WP_185070510.1">
    <property type="nucleotide sequence ID" value="NZ_JACHMB010000001.1"/>
</dbReference>
<protein>
    <submittedName>
        <fullName evidence="5">Putative transcriptional regulator</fullName>
    </submittedName>
</protein>
<reference evidence="5 6" key="1">
    <citation type="submission" date="2020-08" db="EMBL/GenBank/DDBJ databases">
        <title>Sequencing the genomes of 1000 actinobacteria strains.</title>
        <authorList>
            <person name="Klenk H.-P."/>
        </authorList>
    </citation>
    <scope>NUCLEOTIDE SEQUENCE [LARGE SCALE GENOMIC DNA]</scope>
    <source>
        <strain evidence="5 6">DSM 45507</strain>
    </source>
</reference>
<keyword evidence="6" id="KW-1185">Reference proteome</keyword>
<dbReference type="Gene3D" id="1.10.10.10">
    <property type="entry name" value="Winged helix-like DNA-binding domain superfamily/Winged helix DNA-binding domain"/>
    <property type="match status" value="1"/>
</dbReference>
<keyword evidence="2" id="KW-0805">Transcription regulation</keyword>
<name>A0A7W9LAS8_9ACTN</name>
<dbReference type="GO" id="GO:0003677">
    <property type="term" value="F:DNA binding"/>
    <property type="evidence" value="ECO:0007669"/>
    <property type="project" value="UniProtKB-KW"/>
</dbReference>
<dbReference type="Pfam" id="PF03965">
    <property type="entry name" value="Penicillinase_R"/>
    <property type="match status" value="1"/>
</dbReference>
<evidence type="ECO:0000256" key="4">
    <source>
        <dbReference type="ARBA" id="ARBA00023163"/>
    </source>
</evidence>
<sequence>MANLGFLERAIMDVLWDAGKPMRVRELLVRLNEERELAYTTVQTVAERLVKKGLLERTPYRNAFRYAAVKSRDEHVADLMLEALSAGGDRLPVLARFAQSVEEEDALALMEELSRRQRRSTT</sequence>
<dbReference type="InterPro" id="IPR005650">
    <property type="entry name" value="BlaI_family"/>
</dbReference>
<evidence type="ECO:0000313" key="5">
    <source>
        <dbReference type="EMBL" id="MBB5776954.1"/>
    </source>
</evidence>
<dbReference type="SUPFAM" id="SSF46785">
    <property type="entry name" value="Winged helix' DNA-binding domain"/>
    <property type="match status" value="1"/>
</dbReference>
<dbReference type="InterPro" id="IPR036390">
    <property type="entry name" value="WH_DNA-bd_sf"/>
</dbReference>
<dbReference type="InterPro" id="IPR036388">
    <property type="entry name" value="WH-like_DNA-bd_sf"/>
</dbReference>
<evidence type="ECO:0000256" key="3">
    <source>
        <dbReference type="ARBA" id="ARBA00023125"/>
    </source>
</evidence>
<comment type="similarity">
    <text evidence="1">Belongs to the BlaI transcriptional regulatory family.</text>
</comment>